<dbReference type="PANTHER" id="PTHR32093:SF91">
    <property type="entry name" value="LEUCINE-RICH REPEAT-CONTAINING N-TERMINAL PLANT-TYPE DOMAIN-CONTAINING PROTEIN"/>
    <property type="match status" value="1"/>
</dbReference>
<keyword evidence="3" id="KW-0732">Signal</keyword>
<evidence type="ECO:0000313" key="5">
    <source>
        <dbReference type="EMBL" id="EYU25462.1"/>
    </source>
</evidence>
<comment type="subcellular location">
    <subcellularLocation>
        <location evidence="1">Secreted</location>
    </subcellularLocation>
</comment>
<dbReference type="PANTHER" id="PTHR32093">
    <property type="entry name" value="LEUCINE-RICH REPEAT EXTENSIN-LIKE PROTEIN 3-RELATED"/>
    <property type="match status" value="1"/>
</dbReference>
<dbReference type="InterPro" id="IPR032675">
    <property type="entry name" value="LRR_dom_sf"/>
</dbReference>
<keyword evidence="6" id="KW-1185">Reference proteome</keyword>
<evidence type="ECO:0000256" key="4">
    <source>
        <dbReference type="ARBA" id="ARBA00022737"/>
    </source>
</evidence>
<keyword evidence="2" id="KW-0964">Secreted</keyword>
<accession>A0A022Q9X6</accession>
<dbReference type="eggNOG" id="ENOG502QQ8K">
    <property type="taxonomic scope" value="Eukaryota"/>
</dbReference>
<proteinExistence type="predicted"/>
<keyword evidence="4" id="KW-0677">Repeat</keyword>
<dbReference type="SUPFAM" id="SSF52058">
    <property type="entry name" value="L domain-like"/>
    <property type="match status" value="1"/>
</dbReference>
<dbReference type="Pfam" id="PF00560">
    <property type="entry name" value="LRR_1"/>
    <property type="match status" value="1"/>
</dbReference>
<reference evidence="5 6" key="1">
    <citation type="journal article" date="2013" name="Proc. Natl. Acad. Sci. U.S.A.">
        <title>Fine-scale variation in meiotic recombination in Mimulus inferred from population shotgun sequencing.</title>
        <authorList>
            <person name="Hellsten U."/>
            <person name="Wright K.M."/>
            <person name="Jenkins J."/>
            <person name="Shu S."/>
            <person name="Yuan Y."/>
            <person name="Wessler S.R."/>
            <person name="Schmutz J."/>
            <person name="Willis J.H."/>
            <person name="Rokhsar D.S."/>
        </authorList>
    </citation>
    <scope>NUCLEOTIDE SEQUENCE [LARGE SCALE GENOMIC DNA]</scope>
    <source>
        <strain evidence="6">cv. DUN x IM62</strain>
    </source>
</reference>
<protein>
    <recommendedName>
        <fullName evidence="7">Leucine-rich repeat-containing N-terminal plant-type domain-containing protein</fullName>
    </recommendedName>
</protein>
<evidence type="ECO:0000256" key="2">
    <source>
        <dbReference type="ARBA" id="ARBA00022525"/>
    </source>
</evidence>
<dbReference type="EMBL" id="KI632002">
    <property type="protein sequence ID" value="EYU25462.1"/>
    <property type="molecule type" value="Genomic_DNA"/>
</dbReference>
<dbReference type="Gene3D" id="3.80.10.10">
    <property type="entry name" value="Ribonuclease Inhibitor"/>
    <property type="match status" value="2"/>
</dbReference>
<evidence type="ECO:0000313" key="6">
    <source>
        <dbReference type="Proteomes" id="UP000030748"/>
    </source>
</evidence>
<evidence type="ECO:0000256" key="1">
    <source>
        <dbReference type="ARBA" id="ARBA00004613"/>
    </source>
</evidence>
<evidence type="ECO:0008006" key="7">
    <source>
        <dbReference type="Google" id="ProtNLM"/>
    </source>
</evidence>
<evidence type="ECO:0000256" key="3">
    <source>
        <dbReference type="ARBA" id="ARBA00022729"/>
    </source>
</evidence>
<organism evidence="5 6">
    <name type="scientific">Erythranthe guttata</name>
    <name type="common">Yellow monkey flower</name>
    <name type="synonym">Mimulus guttatus</name>
    <dbReference type="NCBI Taxonomy" id="4155"/>
    <lineage>
        <taxon>Eukaryota</taxon>
        <taxon>Viridiplantae</taxon>
        <taxon>Streptophyta</taxon>
        <taxon>Embryophyta</taxon>
        <taxon>Tracheophyta</taxon>
        <taxon>Spermatophyta</taxon>
        <taxon>Magnoliopsida</taxon>
        <taxon>eudicotyledons</taxon>
        <taxon>Gunneridae</taxon>
        <taxon>Pentapetalae</taxon>
        <taxon>asterids</taxon>
        <taxon>lamiids</taxon>
        <taxon>Lamiales</taxon>
        <taxon>Phrymaceae</taxon>
        <taxon>Erythranthe</taxon>
    </lineage>
</organism>
<feature type="non-terminal residue" evidence="5">
    <location>
        <position position="1"/>
    </location>
</feature>
<gene>
    <name evidence="5" type="ORF">MIMGU_mgv1a024676mg</name>
</gene>
<dbReference type="GO" id="GO:0005576">
    <property type="term" value="C:extracellular region"/>
    <property type="evidence" value="ECO:0007669"/>
    <property type="project" value="UniProtKB-SubCell"/>
</dbReference>
<dbReference type="Proteomes" id="UP000030748">
    <property type="component" value="Unassembled WGS sequence"/>
</dbReference>
<dbReference type="InterPro" id="IPR001611">
    <property type="entry name" value="Leu-rich_rpt"/>
</dbReference>
<dbReference type="STRING" id="4155.A0A022Q9X6"/>
<name>A0A022Q9X6_ERYGU</name>
<sequence length="400" mass="42355">IGGGAATGGIVLPIPQPPALPPLPSDDELIFADERLAVVFPVIQKFKNIIISDPFNITVTWVGSDICSYRGFYCESPPDNKSATALASIDFNGFQLTAPTLVGFLDSLPDLALFHANSNNFAGAISPAIGNLKYLYELDLSNNKFTGAFPAAAVLGMTGLFFLDLRFNFFSGSVPPQLFFNTKFALGLDALFLNNNNFLTRFPDAAAGGGGGGGHIAFLTLANNKFFGPIPRSVSRSLSNISEILLINNMLSGCLPHELGLLTDAVVFDGGGNRLTGLLPVSLGCLRKLEVMNFAGNLLYGSVPEVLCGIGSLANLSLSDNYFTRVGPVCLGLIKSGVLDLRKNCVPGLPLQRSWAECGAFFARPRYCVAHAPPASWRGQLPCSIPHSALGLSELAPSPT</sequence>
<dbReference type="InterPro" id="IPR051582">
    <property type="entry name" value="LRR_extensin-like_regulator"/>
</dbReference>
<dbReference type="AlphaFoldDB" id="A0A022Q9X6"/>